<dbReference type="EMBL" id="MU393450">
    <property type="protein sequence ID" value="KAI4867218.1"/>
    <property type="molecule type" value="Genomic_DNA"/>
</dbReference>
<keyword evidence="2" id="KW-1185">Reference proteome</keyword>
<accession>A0ACB9Z6I4</accession>
<evidence type="ECO:0000313" key="1">
    <source>
        <dbReference type="EMBL" id="KAI4867218.1"/>
    </source>
</evidence>
<protein>
    <submittedName>
        <fullName evidence="1">Uncharacterized protein</fullName>
    </submittedName>
</protein>
<comment type="caution">
    <text evidence="1">The sequence shown here is derived from an EMBL/GenBank/DDBJ whole genome shotgun (WGS) entry which is preliminary data.</text>
</comment>
<proteinExistence type="predicted"/>
<gene>
    <name evidence="1" type="ORF">F4820DRAFT_226626</name>
</gene>
<reference evidence="1 2" key="1">
    <citation type="journal article" date="2022" name="New Phytol.">
        <title>Ecological generalism drives hyperdiversity of secondary metabolite gene clusters in xylarialean endophytes.</title>
        <authorList>
            <person name="Franco M.E.E."/>
            <person name="Wisecaver J.H."/>
            <person name="Arnold A.E."/>
            <person name="Ju Y.M."/>
            <person name="Slot J.C."/>
            <person name="Ahrendt S."/>
            <person name="Moore L.P."/>
            <person name="Eastman K.E."/>
            <person name="Scott K."/>
            <person name="Konkel Z."/>
            <person name="Mondo S.J."/>
            <person name="Kuo A."/>
            <person name="Hayes R.D."/>
            <person name="Haridas S."/>
            <person name="Andreopoulos B."/>
            <person name="Riley R."/>
            <person name="LaButti K."/>
            <person name="Pangilinan J."/>
            <person name="Lipzen A."/>
            <person name="Amirebrahimi M."/>
            <person name="Yan J."/>
            <person name="Adam C."/>
            <person name="Keymanesh K."/>
            <person name="Ng V."/>
            <person name="Louie K."/>
            <person name="Northen T."/>
            <person name="Drula E."/>
            <person name="Henrissat B."/>
            <person name="Hsieh H.M."/>
            <person name="Youens-Clark K."/>
            <person name="Lutzoni F."/>
            <person name="Miadlikowska J."/>
            <person name="Eastwood D.C."/>
            <person name="Hamelin R.C."/>
            <person name="Grigoriev I.V."/>
            <person name="U'Ren J.M."/>
        </authorList>
    </citation>
    <scope>NUCLEOTIDE SEQUENCE [LARGE SCALE GENOMIC DNA]</scope>
    <source>
        <strain evidence="1 2">CBS 119005</strain>
    </source>
</reference>
<sequence>MKFALEYPCGADSPLELLPLKAVVTIGTAKILRGGSRLLPQLAVGVAVLLFGAYLWLSNYIGNTLSHDYTKVVEWGAGEQEKGRADGGLRVVVFGGGDVATLSEASWQVEGPNAGWTETLCQQASPRINPTTSFSGLELTHIRLAELRAVLIVYTTN</sequence>
<evidence type="ECO:0000313" key="2">
    <source>
        <dbReference type="Proteomes" id="UP001497700"/>
    </source>
</evidence>
<organism evidence="1 2">
    <name type="scientific">Hypoxylon rubiginosum</name>
    <dbReference type="NCBI Taxonomy" id="110542"/>
    <lineage>
        <taxon>Eukaryota</taxon>
        <taxon>Fungi</taxon>
        <taxon>Dikarya</taxon>
        <taxon>Ascomycota</taxon>
        <taxon>Pezizomycotina</taxon>
        <taxon>Sordariomycetes</taxon>
        <taxon>Xylariomycetidae</taxon>
        <taxon>Xylariales</taxon>
        <taxon>Hypoxylaceae</taxon>
        <taxon>Hypoxylon</taxon>
    </lineage>
</organism>
<name>A0ACB9Z6I4_9PEZI</name>
<dbReference type="Proteomes" id="UP001497700">
    <property type="component" value="Unassembled WGS sequence"/>
</dbReference>